<organism evidence="7 8">
    <name type="scientific">Alcanivorax dieselolei (strain DSM 16502 / CGMCC 1.3690 / MCCC 1A00001 / B-5)</name>
    <name type="common">Alloalcanivorax dieselolei</name>
    <dbReference type="NCBI Taxonomy" id="930169"/>
    <lineage>
        <taxon>Bacteria</taxon>
        <taxon>Pseudomonadati</taxon>
        <taxon>Pseudomonadota</taxon>
        <taxon>Gammaproteobacteria</taxon>
        <taxon>Oceanospirillales</taxon>
        <taxon>Alcanivoracaceae</taxon>
        <taxon>Alloalcanivorax</taxon>
    </lineage>
</organism>
<feature type="transmembrane region" description="Helical" evidence="5">
    <location>
        <begin position="126"/>
        <end position="145"/>
    </location>
</feature>
<feature type="transmembrane region" description="Helical" evidence="5">
    <location>
        <begin position="364"/>
        <end position="381"/>
    </location>
</feature>
<dbReference type="RefSeq" id="WP_014994068.1">
    <property type="nucleotide sequence ID" value="NC_018691.1"/>
</dbReference>
<dbReference type="InterPro" id="IPR051533">
    <property type="entry name" value="WaaL-like"/>
</dbReference>
<name>K0CE98_ALCDB</name>
<reference evidence="7 8" key="1">
    <citation type="journal article" date="2012" name="J. Bacteriol.">
        <title>Complete genome sequence of Alcanivorax dieselolei type strain B5.</title>
        <authorList>
            <person name="Lai Q."/>
            <person name="Li W."/>
            <person name="Shao Z."/>
        </authorList>
    </citation>
    <scope>NUCLEOTIDE SEQUENCE [LARGE SCALE GENOMIC DNA]</scope>
    <source>
        <strain evidence="8">DSM 16502 / CGMCC 1.3690 / B-5</strain>
    </source>
</reference>
<feature type="transmembrane region" description="Helical" evidence="5">
    <location>
        <begin position="197"/>
        <end position="214"/>
    </location>
</feature>
<keyword evidence="2 5" id="KW-0812">Transmembrane</keyword>
<protein>
    <submittedName>
        <fullName evidence="7">O-antigen polymerase superfamily protein</fullName>
    </submittedName>
</protein>
<feature type="domain" description="O-antigen ligase-related" evidence="6">
    <location>
        <begin position="182"/>
        <end position="320"/>
    </location>
</feature>
<dbReference type="OrthoDB" id="6161418at2"/>
<dbReference type="InterPro" id="IPR007016">
    <property type="entry name" value="O-antigen_ligase-rel_domated"/>
</dbReference>
<evidence type="ECO:0000259" key="6">
    <source>
        <dbReference type="Pfam" id="PF04932"/>
    </source>
</evidence>
<accession>K0CE98</accession>
<proteinExistence type="predicted"/>
<dbReference type="KEGG" id="adi:B5T_01713"/>
<feature type="transmembrane region" description="Helical" evidence="5">
    <location>
        <begin position="40"/>
        <end position="58"/>
    </location>
</feature>
<dbReference type="AlphaFoldDB" id="K0CE98"/>
<evidence type="ECO:0000256" key="5">
    <source>
        <dbReference type="SAM" id="Phobius"/>
    </source>
</evidence>
<dbReference type="PANTHER" id="PTHR37422">
    <property type="entry name" value="TEICHURONIC ACID BIOSYNTHESIS PROTEIN TUAE"/>
    <property type="match status" value="1"/>
</dbReference>
<dbReference type="STRING" id="930169.B5T_01713"/>
<comment type="subcellular location">
    <subcellularLocation>
        <location evidence="1">Membrane</location>
        <topology evidence="1">Multi-pass membrane protein</topology>
    </subcellularLocation>
</comment>
<feature type="transmembrane region" description="Helical" evidence="5">
    <location>
        <begin position="12"/>
        <end position="34"/>
    </location>
</feature>
<dbReference type="PANTHER" id="PTHR37422:SF13">
    <property type="entry name" value="LIPOPOLYSACCHARIDE BIOSYNTHESIS PROTEIN PA4999-RELATED"/>
    <property type="match status" value="1"/>
</dbReference>
<evidence type="ECO:0000256" key="3">
    <source>
        <dbReference type="ARBA" id="ARBA00022989"/>
    </source>
</evidence>
<feature type="transmembrane region" description="Helical" evidence="5">
    <location>
        <begin position="220"/>
        <end position="244"/>
    </location>
</feature>
<evidence type="ECO:0000256" key="4">
    <source>
        <dbReference type="ARBA" id="ARBA00023136"/>
    </source>
</evidence>
<dbReference type="Pfam" id="PF04932">
    <property type="entry name" value="Wzy_C"/>
    <property type="match status" value="1"/>
</dbReference>
<feature type="transmembrane region" description="Helical" evidence="5">
    <location>
        <begin position="70"/>
        <end position="89"/>
    </location>
</feature>
<evidence type="ECO:0000256" key="1">
    <source>
        <dbReference type="ARBA" id="ARBA00004141"/>
    </source>
</evidence>
<keyword evidence="4 5" id="KW-0472">Membrane</keyword>
<dbReference type="Proteomes" id="UP000006286">
    <property type="component" value="Chromosome"/>
</dbReference>
<keyword evidence="3 5" id="KW-1133">Transmembrane helix</keyword>
<dbReference type="eggNOG" id="COG3307">
    <property type="taxonomic scope" value="Bacteria"/>
</dbReference>
<dbReference type="EMBL" id="CP003466">
    <property type="protein sequence ID" value="AFT69992.1"/>
    <property type="molecule type" value="Genomic_DNA"/>
</dbReference>
<feature type="transmembrane region" description="Helical" evidence="5">
    <location>
        <begin position="157"/>
        <end position="190"/>
    </location>
</feature>
<evidence type="ECO:0000313" key="7">
    <source>
        <dbReference type="EMBL" id="AFT69992.1"/>
    </source>
</evidence>
<feature type="transmembrane region" description="Helical" evidence="5">
    <location>
        <begin position="313"/>
        <end position="333"/>
    </location>
</feature>
<dbReference type="PATRIC" id="fig|930169.3.peg.1693"/>
<dbReference type="HOGENOM" id="CLU_705224_0_0_6"/>
<evidence type="ECO:0000313" key="8">
    <source>
        <dbReference type="Proteomes" id="UP000006286"/>
    </source>
</evidence>
<evidence type="ECO:0000256" key="2">
    <source>
        <dbReference type="ARBA" id="ARBA00022692"/>
    </source>
</evidence>
<sequence length="391" mass="43848">MIDNGERAEASLVSSVLVFFIIFSYWNVHSWVILSSMGRFFLLGMAGAVLFLSFHMITNSGTINRNFFKATKGLFFLLLLYLASSVWSLNPLPLISRNVQILSVIFVLYVFFVLGMRRGGEKILKYILLFSFFAVLFCFALWGFGGSDGGFDNPNVVGLWASVMAVSVLATRKVGVFFWIPFLIASLLVFLSGSRTALGGMLSGMLLYFFWPALKSNRLLFWFTLFFIFFLSSIMILLISGVLGDLSDANQVMREISGKNLLSGRDVAWPIVIDLIKEKPFLGWGGGVNLSDITDFHFSAHNYYLQTAMQTGLTGLLFLLFSICCVWNALWFYRDGSLTRTASALFVVVIMSQNFEVTLLQNNMALSYPMWMLLGLAFGVAQREKSAEVIK</sequence>
<keyword evidence="8" id="KW-1185">Reference proteome</keyword>
<feature type="transmembrane region" description="Helical" evidence="5">
    <location>
        <begin position="95"/>
        <end position="114"/>
    </location>
</feature>
<gene>
    <name evidence="7" type="ordered locus">B5T_01713</name>
</gene>
<dbReference type="GO" id="GO:0016020">
    <property type="term" value="C:membrane"/>
    <property type="evidence" value="ECO:0007669"/>
    <property type="project" value="UniProtKB-SubCell"/>
</dbReference>